<dbReference type="AlphaFoldDB" id="A0A1Y5RA55"/>
<evidence type="ECO:0000259" key="1">
    <source>
        <dbReference type="Pfam" id="PF05099"/>
    </source>
</evidence>
<dbReference type="CDD" id="cd07176">
    <property type="entry name" value="terB"/>
    <property type="match status" value="1"/>
</dbReference>
<dbReference type="SUPFAM" id="SSF158682">
    <property type="entry name" value="TerB-like"/>
    <property type="match status" value="1"/>
</dbReference>
<dbReference type="EMBL" id="FWFR01000001">
    <property type="protein sequence ID" value="SLN11958.1"/>
    <property type="molecule type" value="Genomic_DNA"/>
</dbReference>
<reference evidence="2 3" key="1">
    <citation type="submission" date="2017-03" db="EMBL/GenBank/DDBJ databases">
        <authorList>
            <person name="Afonso C.L."/>
            <person name="Miller P.J."/>
            <person name="Scott M.A."/>
            <person name="Spackman E."/>
            <person name="Goraichik I."/>
            <person name="Dimitrov K.M."/>
            <person name="Suarez D.L."/>
            <person name="Swayne D.E."/>
        </authorList>
    </citation>
    <scope>NUCLEOTIDE SEQUENCE [LARGE SCALE GENOMIC DNA]</scope>
    <source>
        <strain evidence="2 3">CECT 7691</strain>
    </source>
</reference>
<keyword evidence="3" id="KW-1185">Reference proteome</keyword>
<sequence>MSTISHQTALVYTMVIVSAADRNMTDSEILTIGEIVRTLPVFRDYDRDLLPTAAADCAAMLGQDEGLEAVLGLIQEALPERLRETAYALACDVAAADESLGQEELRLLEIIRHRLDINRLHAAAIEKGAAARYAHA</sequence>
<dbReference type="OrthoDB" id="8448017at2"/>
<evidence type="ECO:0000313" key="3">
    <source>
        <dbReference type="Proteomes" id="UP000193200"/>
    </source>
</evidence>
<proteinExistence type="predicted"/>
<gene>
    <name evidence="2" type="ORF">OCH7691_00114</name>
</gene>
<name>A0A1Y5RA55_9PROT</name>
<dbReference type="Pfam" id="PF05099">
    <property type="entry name" value="TerB"/>
    <property type="match status" value="1"/>
</dbReference>
<organism evidence="2 3">
    <name type="scientific">Oceanibacterium hippocampi</name>
    <dbReference type="NCBI Taxonomy" id="745714"/>
    <lineage>
        <taxon>Bacteria</taxon>
        <taxon>Pseudomonadati</taxon>
        <taxon>Pseudomonadota</taxon>
        <taxon>Alphaproteobacteria</taxon>
        <taxon>Sneathiellales</taxon>
        <taxon>Sneathiellaceae</taxon>
        <taxon>Oceanibacterium</taxon>
    </lineage>
</organism>
<dbReference type="InParanoid" id="A0A1Y5RA55"/>
<dbReference type="InterPro" id="IPR029024">
    <property type="entry name" value="TerB-like"/>
</dbReference>
<accession>A0A1Y5RA55</accession>
<evidence type="ECO:0000313" key="2">
    <source>
        <dbReference type="EMBL" id="SLN11958.1"/>
    </source>
</evidence>
<dbReference type="Gene3D" id="1.10.3680.10">
    <property type="entry name" value="TerB-like"/>
    <property type="match status" value="1"/>
</dbReference>
<protein>
    <submittedName>
        <fullName evidence="2">Tellurite resistance protein TerB</fullName>
    </submittedName>
</protein>
<feature type="domain" description="Co-chaperone DjlA N-terminal" evidence="1">
    <location>
        <begin position="8"/>
        <end position="122"/>
    </location>
</feature>
<dbReference type="RefSeq" id="WP_085881488.1">
    <property type="nucleotide sequence ID" value="NZ_FWFR01000001.1"/>
</dbReference>
<dbReference type="InterPro" id="IPR007791">
    <property type="entry name" value="DjlA_N"/>
</dbReference>
<dbReference type="Proteomes" id="UP000193200">
    <property type="component" value="Unassembled WGS sequence"/>
</dbReference>